<dbReference type="Gene3D" id="3.40.50.1110">
    <property type="entry name" value="SGNH hydrolase"/>
    <property type="match status" value="1"/>
</dbReference>
<dbReference type="GO" id="GO:0016787">
    <property type="term" value="F:hydrolase activity"/>
    <property type="evidence" value="ECO:0007669"/>
    <property type="project" value="UniProtKB-KW"/>
</dbReference>
<evidence type="ECO:0000313" key="4">
    <source>
        <dbReference type="Proteomes" id="UP001601992"/>
    </source>
</evidence>
<keyword evidence="4" id="KW-1185">Reference proteome</keyword>
<evidence type="ECO:0000256" key="1">
    <source>
        <dbReference type="SAM" id="SignalP"/>
    </source>
</evidence>
<proteinExistence type="predicted"/>
<dbReference type="RefSeq" id="WP_040826570.1">
    <property type="nucleotide sequence ID" value="NZ_JBIAQY010000010.1"/>
</dbReference>
<name>A0ABW6S8Q8_9NOCA</name>
<dbReference type="PANTHER" id="PTHR37981:SF1">
    <property type="entry name" value="SGNH HYDROLASE-TYPE ESTERASE DOMAIN-CONTAINING PROTEIN"/>
    <property type="match status" value="1"/>
</dbReference>
<feature type="signal peptide" evidence="1">
    <location>
        <begin position="1"/>
        <end position="26"/>
    </location>
</feature>
<dbReference type="EC" id="3.1.-.-" evidence="3"/>
<organism evidence="3 4">
    <name type="scientific">Nocardia jiangxiensis</name>
    <dbReference type="NCBI Taxonomy" id="282685"/>
    <lineage>
        <taxon>Bacteria</taxon>
        <taxon>Bacillati</taxon>
        <taxon>Actinomycetota</taxon>
        <taxon>Actinomycetes</taxon>
        <taxon>Mycobacteriales</taxon>
        <taxon>Nocardiaceae</taxon>
        <taxon>Nocardia</taxon>
    </lineage>
</organism>
<dbReference type="Proteomes" id="UP001601992">
    <property type="component" value="Unassembled WGS sequence"/>
</dbReference>
<feature type="chain" id="PRO_5045616382" evidence="1">
    <location>
        <begin position="27"/>
        <end position="292"/>
    </location>
</feature>
<evidence type="ECO:0000313" key="3">
    <source>
        <dbReference type="EMBL" id="MFF3571594.1"/>
    </source>
</evidence>
<comment type="caution">
    <text evidence="3">The sequence shown here is derived from an EMBL/GenBank/DDBJ whole genome shotgun (WGS) entry which is preliminary data.</text>
</comment>
<dbReference type="InterPro" id="IPR013830">
    <property type="entry name" value="SGNH_hydro"/>
</dbReference>
<feature type="domain" description="SGNH hydrolase-type esterase" evidence="2">
    <location>
        <begin position="35"/>
        <end position="279"/>
    </location>
</feature>
<gene>
    <name evidence="3" type="ORF">ACFYXQ_27825</name>
</gene>
<evidence type="ECO:0000259" key="2">
    <source>
        <dbReference type="Pfam" id="PF13472"/>
    </source>
</evidence>
<dbReference type="InterPro" id="IPR036514">
    <property type="entry name" value="SGNH_hydro_sf"/>
</dbReference>
<accession>A0ABW6S8Q8</accession>
<dbReference type="InterPro" id="IPR037460">
    <property type="entry name" value="SEST-like"/>
</dbReference>
<keyword evidence="1" id="KW-0732">Signal</keyword>
<dbReference type="Pfam" id="PF13472">
    <property type="entry name" value="Lipase_GDSL_2"/>
    <property type="match status" value="1"/>
</dbReference>
<dbReference type="EMBL" id="JBIAQY010000010">
    <property type="protein sequence ID" value="MFF3571594.1"/>
    <property type="molecule type" value="Genomic_DNA"/>
</dbReference>
<dbReference type="PANTHER" id="PTHR37981">
    <property type="entry name" value="LIPASE 2"/>
    <property type="match status" value="1"/>
</dbReference>
<keyword evidence="3" id="KW-0378">Hydrolase</keyword>
<dbReference type="CDD" id="cd01823">
    <property type="entry name" value="SEST_like"/>
    <property type="match status" value="1"/>
</dbReference>
<reference evidence="3 4" key="1">
    <citation type="submission" date="2024-10" db="EMBL/GenBank/DDBJ databases">
        <title>The Natural Products Discovery Center: Release of the First 8490 Sequenced Strains for Exploring Actinobacteria Biosynthetic Diversity.</title>
        <authorList>
            <person name="Kalkreuter E."/>
            <person name="Kautsar S.A."/>
            <person name="Yang D."/>
            <person name="Bader C.D."/>
            <person name="Teijaro C.N."/>
            <person name="Fluegel L."/>
            <person name="Davis C.M."/>
            <person name="Simpson J.R."/>
            <person name="Lauterbach L."/>
            <person name="Steele A.D."/>
            <person name="Gui C."/>
            <person name="Meng S."/>
            <person name="Li G."/>
            <person name="Viehrig K."/>
            <person name="Ye F."/>
            <person name="Su P."/>
            <person name="Kiefer A.F."/>
            <person name="Nichols A."/>
            <person name="Cepeda A.J."/>
            <person name="Yan W."/>
            <person name="Fan B."/>
            <person name="Jiang Y."/>
            <person name="Adhikari A."/>
            <person name="Zheng C.-J."/>
            <person name="Schuster L."/>
            <person name="Cowan T.M."/>
            <person name="Smanski M.J."/>
            <person name="Chevrette M.G."/>
            <person name="De Carvalho L.P.S."/>
            <person name="Shen B."/>
        </authorList>
    </citation>
    <scope>NUCLEOTIDE SEQUENCE [LARGE SCALE GENOMIC DNA]</scope>
    <source>
        <strain evidence="3 4">NPDC002593</strain>
    </source>
</reference>
<dbReference type="SUPFAM" id="SSF52266">
    <property type="entry name" value="SGNH hydrolase"/>
    <property type="match status" value="1"/>
</dbReference>
<sequence>MRKISALLIAGVAVVAGWPGAGPASAAPGFGEYVALGDSWAADATVTTPSTEFVPLGCAQSARDYAKQVAAALAIPNFRDATCGGATVHDLTRPQEVTGGVNAPQFDRLTPSTDLVTLEIGGNDTGLAPAVQDCLTLNPAVSPCQAKWVPGGVDRISAQITAYEPTIVAAVRDIRERSPHARILLVDYLEGIGISGGCFPRIPISDTDAVWVGRKLIELDAMLARAAAESGARFVDTYRGSAGHDACQPPGTRWVEGLIPFSTDPAGLVVPFHPDQLGADHQARAVLAALGR</sequence>
<protein>
    <submittedName>
        <fullName evidence="3">SGNH/GDSL hydrolase family protein</fullName>
        <ecNumber evidence="3">3.1.-.-</ecNumber>
    </submittedName>
</protein>